<feature type="chain" id="PRO_5019382913" description="EF-hand domain-containing protein" evidence="2">
    <location>
        <begin position="25"/>
        <end position="124"/>
    </location>
</feature>
<evidence type="ECO:0000256" key="2">
    <source>
        <dbReference type="SAM" id="SignalP"/>
    </source>
</evidence>
<evidence type="ECO:0000313" key="4">
    <source>
        <dbReference type="Proteomes" id="UP000289738"/>
    </source>
</evidence>
<dbReference type="PROSITE" id="PS51257">
    <property type="entry name" value="PROKAR_LIPOPROTEIN"/>
    <property type="match status" value="1"/>
</dbReference>
<dbReference type="Proteomes" id="UP000289738">
    <property type="component" value="Chromosome A05"/>
</dbReference>
<sequence length="124" mass="13777">MTRVLRSSLAVVVFFTALLASCSARIRFYSDPLMSCASSRIVYSALLCHVRSSARVILKHSLCSTVVSFTSFSQVSQHRLCNSLAVSFKLYDLDSTGFIECQEIVDIGKTLPLFMELQILGDRT</sequence>
<name>A0A445D8T4_ARAHY</name>
<dbReference type="SUPFAM" id="SSF47473">
    <property type="entry name" value="EF-hand"/>
    <property type="match status" value="1"/>
</dbReference>
<dbReference type="InterPro" id="IPR011992">
    <property type="entry name" value="EF-hand-dom_pair"/>
</dbReference>
<dbReference type="EMBL" id="SDMP01000005">
    <property type="protein sequence ID" value="RYR59579.1"/>
    <property type="molecule type" value="Genomic_DNA"/>
</dbReference>
<keyword evidence="2" id="KW-0732">Signal</keyword>
<keyword evidence="1" id="KW-0106">Calcium</keyword>
<accession>A0A445D8T4</accession>
<dbReference type="AlphaFoldDB" id="A0A445D8T4"/>
<evidence type="ECO:0000313" key="3">
    <source>
        <dbReference type="EMBL" id="RYR59579.1"/>
    </source>
</evidence>
<feature type="signal peptide" evidence="2">
    <location>
        <begin position="1"/>
        <end position="24"/>
    </location>
</feature>
<organism evidence="3 4">
    <name type="scientific">Arachis hypogaea</name>
    <name type="common">Peanut</name>
    <dbReference type="NCBI Taxonomy" id="3818"/>
    <lineage>
        <taxon>Eukaryota</taxon>
        <taxon>Viridiplantae</taxon>
        <taxon>Streptophyta</taxon>
        <taxon>Embryophyta</taxon>
        <taxon>Tracheophyta</taxon>
        <taxon>Spermatophyta</taxon>
        <taxon>Magnoliopsida</taxon>
        <taxon>eudicotyledons</taxon>
        <taxon>Gunneridae</taxon>
        <taxon>Pentapetalae</taxon>
        <taxon>rosids</taxon>
        <taxon>fabids</taxon>
        <taxon>Fabales</taxon>
        <taxon>Fabaceae</taxon>
        <taxon>Papilionoideae</taxon>
        <taxon>50 kb inversion clade</taxon>
        <taxon>dalbergioids sensu lato</taxon>
        <taxon>Dalbergieae</taxon>
        <taxon>Pterocarpus clade</taxon>
        <taxon>Arachis</taxon>
    </lineage>
</organism>
<reference evidence="3 4" key="1">
    <citation type="submission" date="2019-01" db="EMBL/GenBank/DDBJ databases">
        <title>Sequencing of cultivated peanut Arachis hypogaea provides insights into genome evolution and oil improvement.</title>
        <authorList>
            <person name="Chen X."/>
        </authorList>
    </citation>
    <scope>NUCLEOTIDE SEQUENCE [LARGE SCALE GENOMIC DNA]</scope>
    <source>
        <strain evidence="4">cv. Fuhuasheng</strain>
        <tissue evidence="3">Leaves</tissue>
    </source>
</reference>
<proteinExistence type="predicted"/>
<evidence type="ECO:0000256" key="1">
    <source>
        <dbReference type="ARBA" id="ARBA00022837"/>
    </source>
</evidence>
<gene>
    <name evidence="3" type="ORF">Ahy_A05g025479</name>
</gene>
<evidence type="ECO:0008006" key="5">
    <source>
        <dbReference type="Google" id="ProtNLM"/>
    </source>
</evidence>
<dbReference type="PROSITE" id="PS00018">
    <property type="entry name" value="EF_HAND_1"/>
    <property type="match status" value="1"/>
</dbReference>
<comment type="caution">
    <text evidence="3">The sequence shown here is derived from an EMBL/GenBank/DDBJ whole genome shotgun (WGS) entry which is preliminary data.</text>
</comment>
<dbReference type="InterPro" id="IPR018247">
    <property type="entry name" value="EF_Hand_1_Ca_BS"/>
</dbReference>
<keyword evidence="4" id="KW-1185">Reference proteome</keyword>
<protein>
    <recommendedName>
        <fullName evidence="5">EF-hand domain-containing protein</fullName>
    </recommendedName>
</protein>